<feature type="domain" description="Alkyl hydroperoxide reductase subunit C/ Thiol specific antioxidant" evidence="6">
    <location>
        <begin position="8"/>
        <end position="84"/>
    </location>
</feature>
<dbReference type="InterPro" id="IPR050924">
    <property type="entry name" value="Peroxiredoxin_BCP/PrxQ"/>
</dbReference>
<gene>
    <name evidence="7" type="ORF">YYC_05901</name>
</gene>
<dbReference type="InterPro" id="IPR000866">
    <property type="entry name" value="AhpC/TSA"/>
</dbReference>
<dbReference type="AlphaFoldDB" id="V7P9K5"/>
<protein>
    <recommendedName>
        <fullName evidence="6">Alkyl hydroperoxide reductase subunit C/ Thiol specific antioxidant domain-containing protein</fullName>
    </recommendedName>
</protein>
<evidence type="ECO:0000313" key="8">
    <source>
        <dbReference type="Proteomes" id="UP000018538"/>
    </source>
</evidence>
<name>V7P9K5_PLAYE</name>
<evidence type="ECO:0000256" key="1">
    <source>
        <dbReference type="ARBA" id="ARBA00022559"/>
    </source>
</evidence>
<evidence type="ECO:0000256" key="3">
    <source>
        <dbReference type="ARBA" id="ARBA00023002"/>
    </source>
</evidence>
<reference evidence="7 8" key="1">
    <citation type="submission" date="2013-11" db="EMBL/GenBank/DDBJ databases">
        <title>The Genome Sequence of Plasmodium yoelii 17X.</title>
        <authorList>
            <consortium name="The Broad Institute Genomics Platform"/>
            <consortium name="The Broad Institute Genome Sequencing Center for Infectious Disease"/>
            <person name="Neafsey D."/>
            <person name="Adams J."/>
            <person name="Walker B."/>
            <person name="Young S.K."/>
            <person name="Zeng Q."/>
            <person name="Gargeya S."/>
            <person name="Fitzgerald M."/>
            <person name="Haas B."/>
            <person name="Abouelleil A."/>
            <person name="Alvarado L."/>
            <person name="Chapman S.B."/>
            <person name="Gainer-Dewar J."/>
            <person name="Goldberg J."/>
            <person name="Griggs A."/>
            <person name="Gujja S."/>
            <person name="Hansen M."/>
            <person name="Howarth C."/>
            <person name="Imamovic A."/>
            <person name="Ireland A."/>
            <person name="Larimer J."/>
            <person name="McCowan C."/>
            <person name="Murphy C."/>
            <person name="Pearson M."/>
            <person name="Poon T.W."/>
            <person name="Priest M."/>
            <person name="Roberts A."/>
            <person name="Saif S."/>
            <person name="Shea T."/>
            <person name="Sykes S."/>
            <person name="Wortman J."/>
            <person name="Nusbaum C."/>
            <person name="Birren B."/>
        </authorList>
    </citation>
    <scope>NUCLEOTIDE SEQUENCE [LARGE SCALE GENOMIC DNA]</scope>
    <source>
        <strain evidence="7 8">17X</strain>
    </source>
</reference>
<sequence>MIQNNKISDEILAIELQNDQNENTNLKAEIEKHSELKGIALFIYPKANTPGCTEQAKLFKEKHNEFVQNKYAVYGLSADNADSQAY</sequence>
<dbReference type="EMBL" id="KI635836">
    <property type="protein sequence ID" value="ETB56064.1"/>
    <property type="molecule type" value="Genomic_DNA"/>
</dbReference>
<evidence type="ECO:0000256" key="4">
    <source>
        <dbReference type="ARBA" id="ARBA00023157"/>
    </source>
</evidence>
<proteinExistence type="predicted"/>
<dbReference type="PANTHER" id="PTHR42801:SF23">
    <property type="entry name" value="PEROXIREDOXIN DOT5"/>
    <property type="match status" value="1"/>
</dbReference>
<dbReference type="GO" id="GO:0005737">
    <property type="term" value="C:cytoplasm"/>
    <property type="evidence" value="ECO:0007669"/>
    <property type="project" value="TreeGrafter"/>
</dbReference>
<evidence type="ECO:0000313" key="7">
    <source>
        <dbReference type="EMBL" id="ETB56064.1"/>
    </source>
</evidence>
<dbReference type="InterPro" id="IPR036249">
    <property type="entry name" value="Thioredoxin-like_sf"/>
</dbReference>
<dbReference type="GO" id="GO:0045454">
    <property type="term" value="P:cell redox homeostasis"/>
    <property type="evidence" value="ECO:0007669"/>
    <property type="project" value="TreeGrafter"/>
</dbReference>
<dbReference type="PANTHER" id="PTHR42801">
    <property type="entry name" value="THIOREDOXIN-DEPENDENT PEROXIDE REDUCTASE"/>
    <property type="match status" value="1"/>
</dbReference>
<dbReference type="GO" id="GO:0008379">
    <property type="term" value="F:thioredoxin peroxidase activity"/>
    <property type="evidence" value="ECO:0007669"/>
    <property type="project" value="TreeGrafter"/>
</dbReference>
<organism evidence="7 8">
    <name type="scientific">Plasmodium yoelii 17X</name>
    <dbReference type="NCBI Taxonomy" id="1323249"/>
    <lineage>
        <taxon>Eukaryota</taxon>
        <taxon>Sar</taxon>
        <taxon>Alveolata</taxon>
        <taxon>Apicomplexa</taxon>
        <taxon>Aconoidasida</taxon>
        <taxon>Haemosporida</taxon>
        <taxon>Plasmodiidae</taxon>
        <taxon>Plasmodium</taxon>
        <taxon>Plasmodium (Vinckeia)</taxon>
    </lineage>
</organism>
<keyword evidence="4" id="KW-1015">Disulfide bond</keyword>
<keyword evidence="1" id="KW-0575">Peroxidase</keyword>
<keyword evidence="8" id="KW-1185">Reference proteome</keyword>
<dbReference type="OrthoDB" id="338622at2759"/>
<keyword evidence="3" id="KW-0560">Oxidoreductase</keyword>
<keyword evidence="5" id="KW-0676">Redox-active center</keyword>
<evidence type="ECO:0000259" key="6">
    <source>
        <dbReference type="Pfam" id="PF00578"/>
    </source>
</evidence>
<keyword evidence="2" id="KW-0049">Antioxidant</keyword>
<dbReference type="Pfam" id="PF00578">
    <property type="entry name" value="AhpC-TSA"/>
    <property type="match status" value="1"/>
</dbReference>
<evidence type="ECO:0000256" key="2">
    <source>
        <dbReference type="ARBA" id="ARBA00022862"/>
    </source>
</evidence>
<accession>V7P9K5</accession>
<dbReference type="Gene3D" id="3.40.30.10">
    <property type="entry name" value="Glutaredoxin"/>
    <property type="match status" value="1"/>
</dbReference>
<dbReference type="GO" id="GO:0034599">
    <property type="term" value="P:cellular response to oxidative stress"/>
    <property type="evidence" value="ECO:0007669"/>
    <property type="project" value="TreeGrafter"/>
</dbReference>
<dbReference type="Proteomes" id="UP000018538">
    <property type="component" value="Unassembled WGS sequence"/>
</dbReference>
<dbReference type="SUPFAM" id="SSF52833">
    <property type="entry name" value="Thioredoxin-like"/>
    <property type="match status" value="1"/>
</dbReference>
<evidence type="ECO:0000256" key="5">
    <source>
        <dbReference type="ARBA" id="ARBA00023284"/>
    </source>
</evidence>